<dbReference type="EMBL" id="BJCD01000051">
    <property type="protein sequence ID" value="GDZ94987.1"/>
    <property type="molecule type" value="Genomic_DNA"/>
</dbReference>
<evidence type="ECO:0000313" key="2">
    <source>
        <dbReference type="Proteomes" id="UP000299794"/>
    </source>
</evidence>
<organism evidence="1 2">
    <name type="scientific">Planktothrix agardhii CCAP 1459/11A</name>
    <dbReference type="NCBI Taxonomy" id="282420"/>
    <lineage>
        <taxon>Bacteria</taxon>
        <taxon>Bacillati</taxon>
        <taxon>Cyanobacteriota</taxon>
        <taxon>Cyanophyceae</taxon>
        <taxon>Oscillatoriophycideae</taxon>
        <taxon>Oscillatoriales</taxon>
        <taxon>Microcoleaceae</taxon>
        <taxon>Planktothrix</taxon>
    </lineage>
</organism>
<evidence type="ECO:0000313" key="1">
    <source>
        <dbReference type="EMBL" id="GDZ94987.1"/>
    </source>
</evidence>
<gene>
    <name evidence="1" type="ORF">PA905_31670</name>
</gene>
<reference evidence="2" key="1">
    <citation type="submission" date="2019-02" db="EMBL/GenBank/DDBJ databases">
        <title>Draft genome sequence of Planktothrix agardhii NIES-905.</title>
        <authorList>
            <person name="Yamaguchi H."/>
            <person name="Suzuki S."/>
            <person name="Kawachi M."/>
        </authorList>
    </citation>
    <scope>NUCLEOTIDE SEQUENCE [LARGE SCALE GENOMIC DNA]</scope>
    <source>
        <strain evidence="2">CCAP 1459/11A</strain>
    </source>
</reference>
<proteinExistence type="predicted"/>
<dbReference type="Proteomes" id="UP000299794">
    <property type="component" value="Unassembled WGS sequence"/>
</dbReference>
<comment type="caution">
    <text evidence="1">The sequence shown here is derived from an EMBL/GenBank/DDBJ whole genome shotgun (WGS) entry which is preliminary data.</text>
</comment>
<accession>A0A4P6A1S4</accession>
<name>A0A4P6A1S4_PLAAG</name>
<dbReference type="AlphaFoldDB" id="A0A4P6A1S4"/>
<protein>
    <recommendedName>
        <fullName evidence="3">Type I restriction enzyme R protein N-terminal domain-containing protein</fullName>
    </recommendedName>
</protein>
<evidence type="ECO:0008006" key="3">
    <source>
        <dbReference type="Google" id="ProtNLM"/>
    </source>
</evidence>
<sequence length="220" mass="25576">MIRNITLPDSLSFSDYFKLNFYPEEILNYFGYSFEMKLLTFVKSVCDLVEFDALEKRLNKSLPYITFDNEMARREFLIAPVLMDLIDYTKSYLKVAYTLTVNNQLKGELDYLIESNIKSNGEVNHQFLVIEAKDENLERGFKQLAVEMVALAHIIEDGQRYIYGAVSIGKVWQFGLLDRQTKSVIQDLHLYRVPDDLKDLMSILVTILKGENLYLSTESH</sequence>
<dbReference type="RefSeq" id="WP_026798704.1">
    <property type="nucleotide sequence ID" value="NZ_BJCD01000051.1"/>
</dbReference>